<dbReference type="Pfam" id="PF00005">
    <property type="entry name" value="ABC_tran"/>
    <property type="match status" value="1"/>
</dbReference>
<comment type="subcellular location">
    <subcellularLocation>
        <location evidence="1">Cell membrane</location>
        <topology evidence="1">Peripheral membrane protein</topology>
    </subcellularLocation>
</comment>
<dbReference type="CDD" id="cd03257">
    <property type="entry name" value="ABC_NikE_OppD_transporters"/>
    <property type="match status" value="1"/>
</dbReference>
<evidence type="ECO:0000256" key="2">
    <source>
        <dbReference type="ARBA" id="ARBA00005417"/>
    </source>
</evidence>
<dbReference type="InterPro" id="IPR027417">
    <property type="entry name" value="P-loop_NTPase"/>
</dbReference>
<dbReference type="Gene3D" id="3.40.50.300">
    <property type="entry name" value="P-loop containing nucleotide triphosphate hydrolases"/>
    <property type="match status" value="1"/>
</dbReference>
<protein>
    <submittedName>
        <fullName evidence="9">ABC transporter ATP-binding protein</fullName>
    </submittedName>
</protein>
<dbReference type="SMART" id="SM00382">
    <property type="entry name" value="AAA"/>
    <property type="match status" value="1"/>
</dbReference>
<dbReference type="PANTHER" id="PTHR43297:SF2">
    <property type="entry name" value="DIPEPTIDE TRANSPORT ATP-BINDING PROTEIN DPPD"/>
    <property type="match status" value="1"/>
</dbReference>
<dbReference type="EMBL" id="JBHTKL010000005">
    <property type="protein sequence ID" value="MFD1019705.1"/>
    <property type="molecule type" value="Genomic_DNA"/>
</dbReference>
<dbReference type="InterPro" id="IPR017871">
    <property type="entry name" value="ABC_transporter-like_CS"/>
</dbReference>
<sequence length="325" mass="36450">MKLLEVENLQISFDSGRQEAVVVDDISFSIGKGKTVALIGESGSGKSVTSQAILGLLPENGRITGGSINFHSENLVAMSEKELQQIRGKRISMIFQDASVSLNPTMKIGKQVTEGLRFHRRINRNERKREALRLLMLVGFENPSEIYHRYPGELSGGMKQRALIALAISCNPELIIADEPTTALDVTIQKQILDLMEDYKKRTNTSFLLITHDFGLVAEYADRVLVMFNGRIVEEADVYTLFENPLHPYTKGLMASIPRIDSPKETLLTVKDAEKSGHSYEGMRFAPESLTKKQGSDLEASDLVEVEPGHWVRFYTERQEVAYEK</sequence>
<dbReference type="NCBIfam" id="TIGR01727">
    <property type="entry name" value="oligo_HPY"/>
    <property type="match status" value="1"/>
</dbReference>
<dbReference type="InterPro" id="IPR003439">
    <property type="entry name" value="ABC_transporter-like_ATP-bd"/>
</dbReference>
<keyword evidence="4" id="KW-1003">Cell membrane</keyword>
<comment type="caution">
    <text evidence="9">The sequence shown here is derived from an EMBL/GenBank/DDBJ whole genome shotgun (WGS) entry which is preliminary data.</text>
</comment>
<comment type="similarity">
    <text evidence="2">Belongs to the ABC transporter superfamily.</text>
</comment>
<organism evidence="9 10">
    <name type="scientific">Thalassobacillus hwangdonensis</name>
    <dbReference type="NCBI Taxonomy" id="546108"/>
    <lineage>
        <taxon>Bacteria</taxon>
        <taxon>Bacillati</taxon>
        <taxon>Bacillota</taxon>
        <taxon>Bacilli</taxon>
        <taxon>Bacillales</taxon>
        <taxon>Bacillaceae</taxon>
        <taxon>Thalassobacillus</taxon>
    </lineage>
</organism>
<dbReference type="SUPFAM" id="SSF52540">
    <property type="entry name" value="P-loop containing nucleoside triphosphate hydrolases"/>
    <property type="match status" value="1"/>
</dbReference>
<evidence type="ECO:0000259" key="8">
    <source>
        <dbReference type="PROSITE" id="PS50893"/>
    </source>
</evidence>
<name>A0ABW3L395_9BACI</name>
<evidence type="ECO:0000256" key="6">
    <source>
        <dbReference type="ARBA" id="ARBA00022840"/>
    </source>
</evidence>
<evidence type="ECO:0000256" key="4">
    <source>
        <dbReference type="ARBA" id="ARBA00022475"/>
    </source>
</evidence>
<evidence type="ECO:0000256" key="3">
    <source>
        <dbReference type="ARBA" id="ARBA00022448"/>
    </source>
</evidence>
<evidence type="ECO:0000256" key="7">
    <source>
        <dbReference type="ARBA" id="ARBA00023136"/>
    </source>
</evidence>
<dbReference type="Proteomes" id="UP001596990">
    <property type="component" value="Unassembled WGS sequence"/>
</dbReference>
<feature type="domain" description="ABC transporter" evidence="8">
    <location>
        <begin position="4"/>
        <end position="254"/>
    </location>
</feature>
<evidence type="ECO:0000313" key="9">
    <source>
        <dbReference type="EMBL" id="MFD1019705.1"/>
    </source>
</evidence>
<dbReference type="PROSITE" id="PS50893">
    <property type="entry name" value="ABC_TRANSPORTER_2"/>
    <property type="match status" value="1"/>
</dbReference>
<keyword evidence="10" id="KW-1185">Reference proteome</keyword>
<dbReference type="RefSeq" id="WP_386060031.1">
    <property type="nucleotide sequence ID" value="NZ_JBHTKL010000005.1"/>
</dbReference>
<dbReference type="PANTHER" id="PTHR43297">
    <property type="entry name" value="OLIGOPEPTIDE TRANSPORT ATP-BINDING PROTEIN APPD"/>
    <property type="match status" value="1"/>
</dbReference>
<dbReference type="Pfam" id="PF08352">
    <property type="entry name" value="oligo_HPY"/>
    <property type="match status" value="1"/>
</dbReference>
<dbReference type="InterPro" id="IPR013563">
    <property type="entry name" value="Oligopep_ABC_C"/>
</dbReference>
<dbReference type="GO" id="GO:0005524">
    <property type="term" value="F:ATP binding"/>
    <property type="evidence" value="ECO:0007669"/>
    <property type="project" value="UniProtKB-KW"/>
</dbReference>
<proteinExistence type="inferred from homology"/>
<dbReference type="InterPro" id="IPR050388">
    <property type="entry name" value="ABC_Ni/Peptide_Import"/>
</dbReference>
<keyword evidence="6 9" id="KW-0067">ATP-binding</keyword>
<evidence type="ECO:0000256" key="1">
    <source>
        <dbReference type="ARBA" id="ARBA00004202"/>
    </source>
</evidence>
<dbReference type="PROSITE" id="PS00211">
    <property type="entry name" value="ABC_TRANSPORTER_1"/>
    <property type="match status" value="1"/>
</dbReference>
<reference evidence="10" key="1">
    <citation type="journal article" date="2019" name="Int. J. Syst. Evol. Microbiol.">
        <title>The Global Catalogue of Microorganisms (GCM) 10K type strain sequencing project: providing services to taxonomists for standard genome sequencing and annotation.</title>
        <authorList>
            <consortium name="The Broad Institute Genomics Platform"/>
            <consortium name="The Broad Institute Genome Sequencing Center for Infectious Disease"/>
            <person name="Wu L."/>
            <person name="Ma J."/>
        </authorList>
    </citation>
    <scope>NUCLEOTIDE SEQUENCE [LARGE SCALE GENOMIC DNA]</scope>
    <source>
        <strain evidence="10">CCUG 56607</strain>
    </source>
</reference>
<keyword evidence="5" id="KW-0547">Nucleotide-binding</keyword>
<accession>A0ABW3L395</accession>
<dbReference type="InterPro" id="IPR003593">
    <property type="entry name" value="AAA+_ATPase"/>
</dbReference>
<evidence type="ECO:0000313" key="10">
    <source>
        <dbReference type="Proteomes" id="UP001596990"/>
    </source>
</evidence>
<evidence type="ECO:0000256" key="5">
    <source>
        <dbReference type="ARBA" id="ARBA00022741"/>
    </source>
</evidence>
<keyword evidence="7" id="KW-0472">Membrane</keyword>
<gene>
    <name evidence="9" type="ORF">ACFQ2J_11030</name>
</gene>
<keyword evidence="3" id="KW-0813">Transport</keyword>